<dbReference type="GO" id="GO:0070373">
    <property type="term" value="P:negative regulation of ERK1 and ERK2 cascade"/>
    <property type="evidence" value="ECO:0007669"/>
    <property type="project" value="TreeGrafter"/>
</dbReference>
<comment type="caution">
    <text evidence="12">The sequence shown here is derived from an EMBL/GenBank/DDBJ whole genome shotgun (WGS) entry which is preliminary data.</text>
</comment>
<keyword evidence="6" id="KW-0904">Protein phosphatase</keyword>
<dbReference type="InterPro" id="IPR051985">
    <property type="entry name" value="NR_tyrosine_phosphatase"/>
</dbReference>
<feature type="domain" description="Tyrosine specific protein phosphatases" evidence="11">
    <location>
        <begin position="210"/>
        <end position="283"/>
    </location>
</feature>
<dbReference type="PROSITE" id="PS00383">
    <property type="entry name" value="TYR_PHOSPHATASE_1"/>
    <property type="match status" value="1"/>
</dbReference>
<evidence type="ECO:0000256" key="4">
    <source>
        <dbReference type="ARBA" id="ARBA00022553"/>
    </source>
</evidence>
<evidence type="ECO:0000259" key="11">
    <source>
        <dbReference type="PROSITE" id="PS50056"/>
    </source>
</evidence>
<dbReference type="PROSITE" id="PS50055">
    <property type="entry name" value="TYR_PHOSPHATASE_PTP"/>
    <property type="match status" value="1"/>
</dbReference>
<dbReference type="InterPro" id="IPR000387">
    <property type="entry name" value="Tyr_Pase_dom"/>
</dbReference>
<dbReference type="SMART" id="SM00194">
    <property type="entry name" value="PTPc"/>
    <property type="match status" value="1"/>
</dbReference>
<evidence type="ECO:0000256" key="1">
    <source>
        <dbReference type="ARBA" id="ARBA00004308"/>
    </source>
</evidence>
<dbReference type="EMBL" id="JPKZ01000637">
    <property type="protein sequence ID" value="KHN86244.1"/>
    <property type="molecule type" value="Genomic_DNA"/>
</dbReference>
<dbReference type="InterPro" id="IPR000242">
    <property type="entry name" value="PTP_cat"/>
</dbReference>
<evidence type="ECO:0000256" key="9">
    <source>
        <dbReference type="SAM" id="Phobius"/>
    </source>
</evidence>
<dbReference type="GO" id="GO:0005737">
    <property type="term" value="C:cytoplasm"/>
    <property type="evidence" value="ECO:0007669"/>
    <property type="project" value="TreeGrafter"/>
</dbReference>
<dbReference type="GO" id="GO:0005634">
    <property type="term" value="C:nucleus"/>
    <property type="evidence" value="ECO:0007669"/>
    <property type="project" value="TreeGrafter"/>
</dbReference>
<proteinExistence type="inferred from homology"/>
<keyword evidence="13" id="KW-1185">Reference proteome</keyword>
<dbReference type="InterPro" id="IPR003595">
    <property type="entry name" value="Tyr_Pase_cat"/>
</dbReference>
<gene>
    <name evidence="12" type="primary">PTPN2</name>
    <name evidence="12" type="ORF">Tcan_16484</name>
</gene>
<keyword evidence="9" id="KW-0812">Transmembrane</keyword>
<dbReference type="OrthoDB" id="10253954at2759"/>
<dbReference type="PRINTS" id="PR00700">
    <property type="entry name" value="PRTYPHPHTASE"/>
</dbReference>
<dbReference type="SUPFAM" id="SSF52799">
    <property type="entry name" value="(Phosphotyrosine protein) phosphatases II"/>
    <property type="match status" value="1"/>
</dbReference>
<keyword evidence="12" id="KW-0675">Receptor</keyword>
<evidence type="ECO:0000256" key="5">
    <source>
        <dbReference type="ARBA" id="ARBA00022801"/>
    </source>
</evidence>
<feature type="region of interest" description="Disordered" evidence="8">
    <location>
        <begin position="322"/>
        <end position="374"/>
    </location>
</feature>
<evidence type="ECO:0000256" key="3">
    <source>
        <dbReference type="ARBA" id="ARBA00013064"/>
    </source>
</evidence>
<feature type="compositionally biased region" description="Polar residues" evidence="8">
    <location>
        <begin position="336"/>
        <end position="351"/>
    </location>
</feature>
<evidence type="ECO:0000256" key="7">
    <source>
        <dbReference type="ARBA" id="ARBA00023136"/>
    </source>
</evidence>
<evidence type="ECO:0000313" key="13">
    <source>
        <dbReference type="Proteomes" id="UP000031036"/>
    </source>
</evidence>
<dbReference type="PANTHER" id="PTHR46047">
    <property type="entry name" value="TYROSINE-PROTEIN PHOSPHATASE NON-RECEPTOR TYPE 61F"/>
    <property type="match status" value="1"/>
</dbReference>
<comment type="subcellular location">
    <subcellularLocation>
        <location evidence="1">Endomembrane system</location>
    </subcellularLocation>
</comment>
<feature type="domain" description="Tyrosine-protein phosphatase" evidence="10">
    <location>
        <begin position="22"/>
        <end position="292"/>
    </location>
</feature>
<evidence type="ECO:0000256" key="2">
    <source>
        <dbReference type="ARBA" id="ARBA00009701"/>
    </source>
</evidence>
<dbReference type="EC" id="3.1.3.48" evidence="3"/>
<evidence type="ECO:0000259" key="10">
    <source>
        <dbReference type="PROSITE" id="PS50055"/>
    </source>
</evidence>
<reference evidence="12 13" key="1">
    <citation type="submission" date="2014-11" db="EMBL/GenBank/DDBJ databases">
        <title>Genetic blueprint of the zoonotic pathogen Toxocara canis.</title>
        <authorList>
            <person name="Zhu X.-Q."/>
            <person name="Korhonen P.K."/>
            <person name="Cai H."/>
            <person name="Young N.D."/>
            <person name="Nejsum P."/>
            <person name="von Samson-Himmelstjerna G."/>
            <person name="Boag P.R."/>
            <person name="Tan P."/>
            <person name="Li Q."/>
            <person name="Min J."/>
            <person name="Yang Y."/>
            <person name="Wang X."/>
            <person name="Fang X."/>
            <person name="Hall R.S."/>
            <person name="Hofmann A."/>
            <person name="Sternberg P.W."/>
            <person name="Jex A.R."/>
            <person name="Gasser R.B."/>
        </authorList>
    </citation>
    <scope>NUCLEOTIDE SEQUENCE [LARGE SCALE GENOMIC DNA]</scope>
    <source>
        <strain evidence="12">PN_DK_2014</strain>
    </source>
</reference>
<dbReference type="PANTHER" id="PTHR46047:SF3">
    <property type="entry name" value="TYROSINE-PROTEIN PHOSPHATASE NON-RECEPTOR TYPE 61F"/>
    <property type="match status" value="1"/>
</dbReference>
<keyword evidence="4" id="KW-0597">Phosphoprotein</keyword>
<name>A0A0B2VXY0_TOXCA</name>
<dbReference type="GO" id="GO:0019901">
    <property type="term" value="F:protein kinase binding"/>
    <property type="evidence" value="ECO:0007669"/>
    <property type="project" value="TreeGrafter"/>
</dbReference>
<dbReference type="PROSITE" id="PS50056">
    <property type="entry name" value="TYR_PHOSPHATASE_2"/>
    <property type="match status" value="1"/>
</dbReference>
<evidence type="ECO:0000313" key="12">
    <source>
        <dbReference type="EMBL" id="KHN86244.1"/>
    </source>
</evidence>
<dbReference type="Gene3D" id="3.90.190.10">
    <property type="entry name" value="Protein tyrosine phosphatase superfamily"/>
    <property type="match status" value="1"/>
</dbReference>
<dbReference type="OMA" id="QFCWKTI"/>
<dbReference type="InterPro" id="IPR016130">
    <property type="entry name" value="Tyr_Pase_AS"/>
</dbReference>
<dbReference type="GO" id="GO:0004726">
    <property type="term" value="F:non-membrane spanning protein tyrosine phosphatase activity"/>
    <property type="evidence" value="ECO:0007669"/>
    <property type="project" value="TreeGrafter"/>
</dbReference>
<evidence type="ECO:0000256" key="6">
    <source>
        <dbReference type="ARBA" id="ARBA00022912"/>
    </source>
</evidence>
<protein>
    <recommendedName>
        <fullName evidence="3">protein-tyrosine-phosphatase</fullName>
        <ecNumber evidence="3">3.1.3.48</ecNumber>
    </recommendedName>
</protein>
<feature type="transmembrane region" description="Helical" evidence="9">
    <location>
        <begin position="408"/>
        <end position="425"/>
    </location>
</feature>
<dbReference type="GO" id="GO:0012505">
    <property type="term" value="C:endomembrane system"/>
    <property type="evidence" value="ECO:0007669"/>
    <property type="project" value="UniProtKB-SubCell"/>
</dbReference>
<keyword evidence="5" id="KW-0378">Hydrolase</keyword>
<dbReference type="Proteomes" id="UP000031036">
    <property type="component" value="Unassembled WGS sequence"/>
</dbReference>
<dbReference type="AlphaFoldDB" id="A0A0B2VXY0"/>
<keyword evidence="9" id="KW-1133">Transmembrane helix</keyword>
<dbReference type="GO" id="GO:0046426">
    <property type="term" value="P:negative regulation of receptor signaling pathway via JAK-STAT"/>
    <property type="evidence" value="ECO:0007669"/>
    <property type="project" value="TreeGrafter"/>
</dbReference>
<dbReference type="SMART" id="SM00404">
    <property type="entry name" value="PTPc_motif"/>
    <property type="match status" value="1"/>
</dbReference>
<comment type="similarity">
    <text evidence="2">Belongs to the protein-tyrosine phosphatase family. Non-receptor class 1 subfamily.</text>
</comment>
<accession>A0A0B2VXY0</accession>
<dbReference type="STRING" id="6265.A0A0B2VXY0"/>
<evidence type="ECO:0000256" key="8">
    <source>
        <dbReference type="SAM" id="MobiDB-lite"/>
    </source>
</evidence>
<dbReference type="Pfam" id="PF00102">
    <property type="entry name" value="Y_phosphatase"/>
    <property type="match status" value="1"/>
</dbReference>
<dbReference type="InterPro" id="IPR029021">
    <property type="entry name" value="Prot-tyrosine_phosphatase-like"/>
</dbReference>
<organism evidence="12 13">
    <name type="scientific">Toxocara canis</name>
    <name type="common">Canine roundworm</name>
    <dbReference type="NCBI Taxonomy" id="6265"/>
    <lineage>
        <taxon>Eukaryota</taxon>
        <taxon>Metazoa</taxon>
        <taxon>Ecdysozoa</taxon>
        <taxon>Nematoda</taxon>
        <taxon>Chromadorea</taxon>
        <taxon>Rhabditida</taxon>
        <taxon>Spirurina</taxon>
        <taxon>Ascaridomorpha</taxon>
        <taxon>Ascaridoidea</taxon>
        <taxon>Toxocaridae</taxon>
        <taxon>Toxocara</taxon>
    </lineage>
</organism>
<keyword evidence="7 9" id="KW-0472">Membrane</keyword>
<sequence length="429" mass="49116">MAKEYLISKFEEHEKNRQWNAIFQSIENLSDRQERALKLSTRIAHSWQNADKNRYRNVSAYDSNRVCLMKTTDDQSDYINASPLSLPLAKRNYILTQGPLSSTCGDFWQMVWEQECTLIVMLNKVVEKNYVKCHEYFACAERPLRVFAMFEVRLKSEEKCEHYIMRTLELVPTDDSIDSDRSKNGARTLLHFQFISWPDFGVPHSSRVFLDFLNRVRATGRLEQPAPVVVHCSAGIGRSGAFVVVDSVLSMIDEKVTNIDVEDLVVKMRRHRMGLIQTPQQLQFCWKTIAEALKMQRDSECSSKSIESSKSIDRRPTCIVANATRGDGPPQLERSAANQMTSGQHAKSLTDISGAVRKRSSGEQFESEEDAKYARRRGRIEEMRERLRESECARRRSGCMLGLSRQQVGYACAAVLAGFAAFYVYRLCN</sequence>